<dbReference type="PROSITE" id="PS00010">
    <property type="entry name" value="ASX_HYDROXYL"/>
    <property type="match status" value="2"/>
</dbReference>
<feature type="disulfide bond" evidence="14">
    <location>
        <begin position="1327"/>
        <end position="1336"/>
    </location>
</feature>
<dbReference type="SUPFAM" id="SSF50965">
    <property type="entry name" value="Galactose oxidase, central domain"/>
    <property type="match status" value="1"/>
</dbReference>
<dbReference type="SUPFAM" id="SSF117281">
    <property type="entry name" value="Kelch motif"/>
    <property type="match status" value="3"/>
</dbReference>
<keyword evidence="22" id="KW-1185">Reference proteome</keyword>
<evidence type="ECO:0000313" key="22">
    <source>
        <dbReference type="Proteomes" id="UP001461498"/>
    </source>
</evidence>
<feature type="disulfide bond" evidence="14">
    <location>
        <begin position="2385"/>
        <end position="2399"/>
    </location>
</feature>
<dbReference type="CDD" id="cd00041">
    <property type="entry name" value="CUB"/>
    <property type="match status" value="1"/>
</dbReference>
<keyword evidence="2" id="KW-0880">Kelch repeat</keyword>
<feature type="disulfide bond" evidence="13">
    <location>
        <begin position="185"/>
        <end position="194"/>
    </location>
</feature>
<keyword evidence="12 14" id="KW-0424">Laminin EGF-like domain</keyword>
<feature type="domain" description="CUB" evidence="18">
    <location>
        <begin position="1357"/>
        <end position="1492"/>
    </location>
</feature>
<dbReference type="GO" id="GO:0048731">
    <property type="term" value="P:system development"/>
    <property type="evidence" value="ECO:0007669"/>
    <property type="project" value="UniProtKB-ARBA"/>
</dbReference>
<dbReference type="PROSITE" id="PS00022">
    <property type="entry name" value="EGF_1"/>
    <property type="match status" value="2"/>
</dbReference>
<evidence type="ECO:0000256" key="8">
    <source>
        <dbReference type="ARBA" id="ARBA00022989"/>
    </source>
</evidence>
<evidence type="ECO:0000256" key="9">
    <source>
        <dbReference type="ARBA" id="ARBA00023136"/>
    </source>
</evidence>
<dbReference type="GO" id="GO:0005794">
    <property type="term" value="C:Golgi apparatus"/>
    <property type="evidence" value="ECO:0007669"/>
    <property type="project" value="TreeGrafter"/>
</dbReference>
<dbReference type="InterPro" id="IPR000859">
    <property type="entry name" value="CUB_dom"/>
</dbReference>
<evidence type="ECO:0000259" key="18">
    <source>
        <dbReference type="PROSITE" id="PS01180"/>
    </source>
</evidence>
<dbReference type="Pfam" id="PF24973">
    <property type="entry name" value="EGF_LMN_ATRN"/>
    <property type="match status" value="3"/>
</dbReference>
<dbReference type="InterPro" id="IPR015915">
    <property type="entry name" value="Kelch-typ_b-propeller"/>
</dbReference>
<dbReference type="PANTHER" id="PTHR46376">
    <property type="entry name" value="LEUCINE-ZIPPER-LIKE TRANSCRIPTIONAL REGULATOR 1"/>
    <property type="match status" value="1"/>
</dbReference>
<gene>
    <name evidence="21" type="ORF">O3M35_005484</name>
</gene>
<name>A0AAW1DKA5_9HEMI</name>
<evidence type="ECO:0000256" key="17">
    <source>
        <dbReference type="SAM" id="SignalP"/>
    </source>
</evidence>
<feature type="domain" description="Laminin EGF-like" evidence="20">
    <location>
        <begin position="1305"/>
        <end position="1355"/>
    </location>
</feature>
<evidence type="ECO:0000256" key="15">
    <source>
        <dbReference type="SAM" id="MobiDB-lite"/>
    </source>
</evidence>
<dbReference type="InterPro" id="IPR001881">
    <property type="entry name" value="EGF-like_Ca-bd_dom"/>
</dbReference>
<evidence type="ECO:0000256" key="2">
    <source>
        <dbReference type="ARBA" id="ARBA00022441"/>
    </source>
</evidence>
<dbReference type="Pfam" id="PF00431">
    <property type="entry name" value="CUB"/>
    <property type="match status" value="1"/>
</dbReference>
<feature type="domain" description="EGF-like" evidence="19">
    <location>
        <begin position="1182"/>
        <end position="1223"/>
    </location>
</feature>
<dbReference type="InterPro" id="IPR035914">
    <property type="entry name" value="Sperma_CUB_dom_sf"/>
</dbReference>
<keyword evidence="4 16" id="KW-0812">Transmembrane</keyword>
<evidence type="ECO:0008006" key="23">
    <source>
        <dbReference type="Google" id="ProtNLM"/>
    </source>
</evidence>
<dbReference type="InterPro" id="IPR049883">
    <property type="entry name" value="NOTCH1_EGF-like"/>
</dbReference>
<feature type="domain" description="EGF-like" evidence="19">
    <location>
        <begin position="163"/>
        <end position="195"/>
    </location>
</feature>
<dbReference type="PROSITE" id="PS01180">
    <property type="entry name" value="CUB"/>
    <property type="match status" value="2"/>
</dbReference>
<accession>A0AAW1DKA5</accession>
<dbReference type="CDD" id="cd00054">
    <property type="entry name" value="EGF_CA"/>
    <property type="match status" value="1"/>
</dbReference>
<evidence type="ECO:0000256" key="1">
    <source>
        <dbReference type="ARBA" id="ARBA00004479"/>
    </source>
</evidence>
<dbReference type="FunFam" id="2.10.25.10:FF:000191">
    <property type="entry name" value="Multiple epidermal growth factor-like domains 8"/>
    <property type="match status" value="1"/>
</dbReference>
<evidence type="ECO:0000256" key="14">
    <source>
        <dbReference type="PROSITE-ProRule" id="PRU00460"/>
    </source>
</evidence>
<dbReference type="Pfam" id="PF07645">
    <property type="entry name" value="EGF_CA"/>
    <property type="match status" value="2"/>
</dbReference>
<dbReference type="SMART" id="SM00179">
    <property type="entry name" value="EGF_CA"/>
    <property type="match status" value="2"/>
</dbReference>
<dbReference type="Pfam" id="PF24981">
    <property type="entry name" value="Beta-prop_ATRN-LZTR1"/>
    <property type="match status" value="2"/>
</dbReference>
<comment type="subcellular location">
    <subcellularLocation>
        <location evidence="1">Membrane</location>
        <topology evidence="1">Single-pass type I membrane protein</topology>
    </subcellularLocation>
</comment>
<evidence type="ECO:0000256" key="5">
    <source>
        <dbReference type="ARBA" id="ARBA00022729"/>
    </source>
</evidence>
<reference evidence="21 22" key="1">
    <citation type="submission" date="2022-12" db="EMBL/GenBank/DDBJ databases">
        <title>Chromosome-level genome assembly of true bugs.</title>
        <authorList>
            <person name="Ma L."/>
            <person name="Li H."/>
        </authorList>
    </citation>
    <scope>NUCLEOTIDE SEQUENCE [LARGE SCALE GENOMIC DNA]</scope>
    <source>
        <strain evidence="21">Lab_2022b</strain>
    </source>
</reference>
<sequence>MRLVLLTVLAVSALSAEDVPCDRTRKVLTQSWGIISDGPSGTNYTQDSHCQWLIKANGSSGEFITLKFLSMGTECSYDYVYVYDGDSFDSPMLGSFSGKTVPQDVVATSGFMLVLLYSDTNYVLDGFRAEYSITECRGNCSGRGVCVAHRCVCEGEWAGPDCSMAICPDGCSNGGVCSSDGACMCRHGRSGISCSLDINDVVGNKWHKLYSGGVSARSAHTAVYLKETDSLYVFGGYDLNYVLGDLVIFRFKTSRWEDEQGNVIDGYSVSASHLDSRVLKAVLDRAGGAEVERWGVKPKTFLQHALFSLTDNRTIALKLSNMANARRHSLRNLSASSRNEEEGETLAKPSPRYSHSSAPYVGGFALYGGRLENGSLSDELWFYDVKIRRWSRRGITNFRPPPLARHTMTLAHDNWLYVVGGSLSDGSFSDKVYRIKLKEGGGDGIWEEVHIRGGKSLDVRLVGHSTVYSEVLHSLIVYGGVATTTARFSKLSDRMFSFDLDSMTWAQINYPRATLRDTFVPSERAFHTATVIGNYIVVFGGYTHRHNKEEICYDNQLYLYHLGCHTWVSHEILGSTTGASRYPKRQGVFAHAAAVRNGNTLLLFGGYHGNVNSDLLAYTLPPTLASREGELHEAEQMCARHHGLSECTSDPECGWCSADETCYGRTLGINCTTNLQTTRCPGICPALSHCHVCLLHGSSKRNPPDVRTSVAHKLALTHCSWCVHNAKCHHIHDNFGVCGVREDTPSQVPGWWGDKGVEITSPSDCKALDHRPGLTFIKYRHPANLSQPDYVSIINATSVDFNDGTTRPEQALGGVITARLLGFLRPPATWSNEQLTMCISYSSASLYLALNHSNVEIVGNVSTELSLLCREAHWPGGDPALLPPGRHSVDFQCRKKVSSESYPHHPPKMELLHRKTSENHSKVFTFEYLEPYEGGEPCSTYSNCLACLTDAKCGWCPLKNSCMERTVNESSECRVGEIWHYLTLVPNSCNNCSNYISCESCVGTNSCEWWPDDAKCYRVGRSQRGIKNVDKCPEPCHLRKNCTQCLDGFGKCVWCQATHECFSFSVYTSQYQFGLCREWSDAHDSGILNIPAVSSHSANGSDALITMPQACQPCSRHRNCSDCLKSLGCGWCYDVDNPILGVCAPGDFTKPHVESCSAEVNNDRGTQLYPDQAAWSYAQCPDVDECGLKLHDCHKQAKCTNTHGSYNCQCKRGFIGDGKRTCNRTCFDKCVNGECSGEPDYVCKCNLGWTGQDCSINCGCNNHSTCNKGVNICDDCKGWTTGEFCQVCKPGSYGNATSPEGCKRCNCNEHGSTELGVCNSRTGLCFCQDNTEGATCDKCKKGYYGDPRRGGTCYYQCMSRGMVSSMETQGLGSRLAEMSVWESRQGPPPTRECLWIVSPNSLSNSSTVNSVVQLEIDRDIDVKCTENSVYVYDGLPKFVSSSGTHQSHVLGVFCSQDSQYPVTVQAKSGILTVHYKSGGEMSGGFNATVSVLSCPSHCPYECVKGHCVCPEGTTGFDCSDILCPNNCSSHLSRGVCDKGYGRCICSEGWGSPNCSVQLDPTRQLIFTELFNSSHLSDSLEHLRKMLPRFGHSLLADRRNSLWLFGGYSLSHGPLNDIRLFDTKNNTWMQVTVDSTNDANMPRGRYFHAAEISLSRREIFVHGGLTASSPDAFGVSGIYDQVGPRQNTTLDDFWKFSLKNQHWEDIQCDPAPPGLAGHTITLRRFEDIETLVLIGGFSPETGFLDSVWEFDPTNEKWEKLNTTGHGPIGVYGHSTVYHEPTQSFYVFGGYVFGVNRTHISDKLYALHFPSKTWSVLPPFPKFDAPKSQMPKGRFLHSAVTTDDFMLIFGGRADPPLTPEPLIAYSYACNHWIRLSKGVQMVGNPPPNTYAHSMTIDMESSVGQRVVAYLMGGFTGGTDSHVTKISLPADLCALWSTKEKCRSLLGCSYCSASNSIGGGLNSSYCFSTERHFQTDPCQNHNGTLRTSNGVSCDANWMAARSCDHFTTCTDCLARWPTHWNQPQVCKWCANCGGQGKCISAANDKECPKDAKCGPKEINNVQYCPELSCPASDCDKCHALGNCTWTRQVMKIADEGGVTISADPVYDWNCVPKGISERTSLKIISDPVCPRRCSQHTDCQSCLQSQGGEGDWHECRWSTRLSECISPSYQNLVCAGSVCGLVLSKGSHCPQPCNTFTQCSECLKHAHCGWCSLTAANNSGLGVCTEGSLDHPTTGPEYATCEVLYSQLVNKTESTTALAETGNDKFSWHYVTCPPENECENGHHNCDLTSEKCLDLLHGYQCVCGPGYKSSSESSGSLGGDCVPVCTQGCVRGKCTLPDTCTCDFGYVGSNCSIQCQCNGHSHCAGPDKLDQCLECKNNTQGPTCNRCKPLFVGDPTDNGVCVPCGEYCSGHTDICVNDTIQDLSFIEGLSREELERTLGEGPTTRARCVGCANKTTGDKCEECIVGNFRGSEDHWKPCRPCECHGHGHICNPVTGEGCDCHNNTESDPTCSSKSLTCWAYQCSKCKDSYMGNPTGGHQCYKQMSVDTRFSLDATLVDKTDIKPSPLNPGQAVFFAVQPRFMNVDIRITIDITQGVLDLFLSPKDDTFVVEINATDGSHLIKLDPRYRNGTEALEFGNCTGTGTTGWCHLHHSGSAGPVKVDRLEERSADGLFSTYITLEHKTSVLYVRKVTDRLVITLPQDKHDLGQTRFFIALLAVSDPTYGTIFFRQDQLHIDLFVFFSVFFSCFFLFLAACVVAWKAKQATDMRRARRRHVVEMLHMAKRPFACVTVVVGNTSEVPARLIALEPTGDGQAAVGTVLISLPGGSAAPTRLAIASALVLLSRPHNRAFLRRRSSHS</sequence>
<proteinExistence type="predicted"/>
<dbReference type="InterPro" id="IPR018097">
    <property type="entry name" value="EGF_Ca-bd_CS"/>
</dbReference>
<dbReference type="Gene3D" id="2.120.10.80">
    <property type="entry name" value="Kelch-type beta propeller"/>
    <property type="match status" value="4"/>
</dbReference>
<comment type="caution">
    <text evidence="21">The sequence shown here is derived from an EMBL/GenBank/DDBJ whole genome shotgun (WGS) entry which is preliminary data.</text>
</comment>
<dbReference type="InterPro" id="IPR056863">
    <property type="entry name" value="LMN_ATRN_NET-like_EGF"/>
</dbReference>
<evidence type="ECO:0000256" key="16">
    <source>
        <dbReference type="SAM" id="Phobius"/>
    </source>
</evidence>
<dbReference type="InterPro" id="IPR011043">
    <property type="entry name" value="Gal_Oxase/kelch_b-propeller"/>
</dbReference>
<evidence type="ECO:0000259" key="20">
    <source>
        <dbReference type="PROSITE" id="PS50027"/>
    </source>
</evidence>
<evidence type="ECO:0000256" key="3">
    <source>
        <dbReference type="ARBA" id="ARBA00022536"/>
    </source>
</evidence>
<dbReference type="CDD" id="cd00055">
    <property type="entry name" value="EGF_Lam"/>
    <property type="match status" value="4"/>
</dbReference>
<dbReference type="InterPro" id="IPR016201">
    <property type="entry name" value="PSI"/>
</dbReference>
<dbReference type="PROSITE" id="PS01187">
    <property type="entry name" value="EGF_CA"/>
    <property type="match status" value="1"/>
</dbReference>
<dbReference type="PANTHER" id="PTHR46376:SF2">
    <property type="entry name" value="DISTRACTED, ISOFORM B"/>
    <property type="match status" value="1"/>
</dbReference>
<keyword evidence="5 17" id="KW-0732">Signal</keyword>
<feature type="transmembrane region" description="Helical" evidence="16">
    <location>
        <begin position="2734"/>
        <end position="2756"/>
    </location>
</feature>
<evidence type="ECO:0000256" key="7">
    <source>
        <dbReference type="ARBA" id="ARBA00022837"/>
    </source>
</evidence>
<dbReference type="PROSITE" id="PS01186">
    <property type="entry name" value="EGF_2"/>
    <property type="match status" value="2"/>
</dbReference>
<dbReference type="GO" id="GO:0048513">
    <property type="term" value="P:animal organ development"/>
    <property type="evidence" value="ECO:0007669"/>
    <property type="project" value="UniProtKB-ARBA"/>
</dbReference>
<dbReference type="FunFam" id="2.10.25.10:FF:000202">
    <property type="entry name" value="Multiple epidermal growth factor-like domains 8"/>
    <property type="match status" value="1"/>
</dbReference>
<evidence type="ECO:0000313" key="21">
    <source>
        <dbReference type="EMBL" id="KAK9510767.1"/>
    </source>
</evidence>
<feature type="chain" id="PRO_5043643079" description="Multiple epidermal growth factor-like domains protein 8" evidence="17">
    <location>
        <begin position="17"/>
        <end position="2855"/>
    </location>
</feature>
<feature type="disulfide bond" evidence="13">
    <location>
        <begin position="167"/>
        <end position="177"/>
    </location>
</feature>
<evidence type="ECO:0000256" key="10">
    <source>
        <dbReference type="ARBA" id="ARBA00023157"/>
    </source>
</evidence>
<evidence type="ECO:0000256" key="12">
    <source>
        <dbReference type="ARBA" id="ARBA00023292"/>
    </source>
</evidence>
<dbReference type="InterPro" id="IPR000742">
    <property type="entry name" value="EGF"/>
</dbReference>
<feature type="signal peptide" evidence="17">
    <location>
        <begin position="1"/>
        <end position="16"/>
    </location>
</feature>
<keyword evidence="8 16" id="KW-1133">Transmembrane helix</keyword>
<dbReference type="InterPro" id="IPR000152">
    <property type="entry name" value="EGF-type_Asp/Asn_hydroxyl_site"/>
</dbReference>
<keyword evidence="10 13" id="KW-1015">Disulfide bond</keyword>
<dbReference type="PROSITE" id="PS50027">
    <property type="entry name" value="EGF_LAM_2"/>
    <property type="match status" value="2"/>
</dbReference>
<feature type="region of interest" description="Disordered" evidence="15">
    <location>
        <begin position="330"/>
        <end position="353"/>
    </location>
</feature>
<dbReference type="InterPro" id="IPR051568">
    <property type="entry name" value="LZTR1/Attractin"/>
</dbReference>
<feature type="domain" description="Laminin EGF-like" evidence="20">
    <location>
        <begin position="2353"/>
        <end position="2401"/>
    </location>
</feature>
<evidence type="ECO:0000256" key="11">
    <source>
        <dbReference type="ARBA" id="ARBA00023180"/>
    </source>
</evidence>
<comment type="caution">
    <text evidence="13">Lacks conserved residue(s) required for the propagation of feature annotation.</text>
</comment>
<feature type="disulfide bond" evidence="14">
    <location>
        <begin position="2373"/>
        <end position="2382"/>
    </location>
</feature>
<evidence type="ECO:0000256" key="13">
    <source>
        <dbReference type="PROSITE-ProRule" id="PRU00076"/>
    </source>
</evidence>
<keyword evidence="6" id="KW-0677">Repeat</keyword>
<feature type="domain" description="CUB" evidence="18">
    <location>
        <begin position="21"/>
        <end position="134"/>
    </location>
</feature>
<dbReference type="GO" id="GO:0005509">
    <property type="term" value="F:calcium ion binding"/>
    <property type="evidence" value="ECO:0007669"/>
    <property type="project" value="InterPro"/>
</dbReference>
<dbReference type="SUPFAM" id="SSF57196">
    <property type="entry name" value="EGF/Laminin"/>
    <property type="match status" value="4"/>
</dbReference>
<keyword evidence="9 16" id="KW-0472">Membrane</keyword>
<organism evidence="21 22">
    <name type="scientific">Rhynocoris fuscipes</name>
    <dbReference type="NCBI Taxonomy" id="488301"/>
    <lineage>
        <taxon>Eukaryota</taxon>
        <taxon>Metazoa</taxon>
        <taxon>Ecdysozoa</taxon>
        <taxon>Arthropoda</taxon>
        <taxon>Hexapoda</taxon>
        <taxon>Insecta</taxon>
        <taxon>Pterygota</taxon>
        <taxon>Neoptera</taxon>
        <taxon>Paraneoptera</taxon>
        <taxon>Hemiptera</taxon>
        <taxon>Heteroptera</taxon>
        <taxon>Panheteroptera</taxon>
        <taxon>Cimicomorpha</taxon>
        <taxon>Reduviidae</taxon>
        <taxon>Harpactorinae</taxon>
        <taxon>Harpactorini</taxon>
        <taxon>Rhynocoris</taxon>
    </lineage>
</organism>
<dbReference type="Proteomes" id="UP001461498">
    <property type="component" value="Unassembled WGS sequence"/>
</dbReference>
<evidence type="ECO:0000259" key="19">
    <source>
        <dbReference type="PROSITE" id="PS50026"/>
    </source>
</evidence>
<dbReference type="SMART" id="SM00423">
    <property type="entry name" value="PSI"/>
    <property type="match status" value="8"/>
</dbReference>
<feature type="disulfide bond" evidence="14">
    <location>
        <begin position="1339"/>
        <end position="1353"/>
    </location>
</feature>
<keyword evidence="7" id="KW-0106">Calcium</keyword>
<dbReference type="Gene3D" id="2.10.25.10">
    <property type="entry name" value="Laminin"/>
    <property type="match status" value="6"/>
</dbReference>
<dbReference type="EMBL" id="JAPXFL010000002">
    <property type="protein sequence ID" value="KAK9510767.1"/>
    <property type="molecule type" value="Genomic_DNA"/>
</dbReference>
<protein>
    <recommendedName>
        <fullName evidence="23">Multiple epidermal growth factor-like domains protein 8</fullName>
    </recommendedName>
</protein>
<dbReference type="SMART" id="SM00181">
    <property type="entry name" value="EGF"/>
    <property type="match status" value="10"/>
</dbReference>
<keyword evidence="11" id="KW-0325">Glycoprotein</keyword>
<dbReference type="InterPro" id="IPR002049">
    <property type="entry name" value="LE_dom"/>
</dbReference>
<dbReference type="Gene3D" id="2.60.120.290">
    <property type="entry name" value="Spermadhesin, CUB domain"/>
    <property type="match status" value="2"/>
</dbReference>
<dbReference type="SUPFAM" id="SSF49854">
    <property type="entry name" value="Spermadhesin, CUB domain"/>
    <property type="match status" value="2"/>
</dbReference>
<dbReference type="PROSITE" id="PS01248">
    <property type="entry name" value="EGF_LAM_1"/>
    <property type="match status" value="2"/>
</dbReference>
<dbReference type="SMART" id="SM00042">
    <property type="entry name" value="CUB"/>
    <property type="match status" value="2"/>
</dbReference>
<dbReference type="FunFam" id="2.60.120.290:FF:000023">
    <property type="entry name" value="Multiple epidermal growth factor-like domains 8"/>
    <property type="match status" value="1"/>
</dbReference>
<dbReference type="SMART" id="SM00180">
    <property type="entry name" value="EGF_Lam"/>
    <property type="match status" value="3"/>
</dbReference>
<keyword evidence="3 13" id="KW-0245">EGF-like domain</keyword>
<dbReference type="PROSITE" id="PS50026">
    <property type="entry name" value="EGF_3"/>
    <property type="match status" value="2"/>
</dbReference>
<dbReference type="InterPro" id="IPR056737">
    <property type="entry name" value="Beta-prop_ATRN-MKLN-like"/>
</dbReference>
<evidence type="ECO:0000256" key="6">
    <source>
        <dbReference type="ARBA" id="ARBA00022737"/>
    </source>
</evidence>
<evidence type="ECO:0000256" key="4">
    <source>
        <dbReference type="ARBA" id="ARBA00022692"/>
    </source>
</evidence>
<dbReference type="GO" id="GO:0016020">
    <property type="term" value="C:membrane"/>
    <property type="evidence" value="ECO:0007669"/>
    <property type="project" value="UniProtKB-SubCell"/>
</dbReference>